<reference evidence="2 4" key="1">
    <citation type="submission" date="2018-01" db="EMBL/GenBank/DDBJ databases">
        <title>The draft genome sequence of Cohaesibacter sp. H1304.</title>
        <authorList>
            <person name="Wang N.-N."/>
            <person name="Du Z.-J."/>
        </authorList>
    </citation>
    <scope>NUCLEOTIDE SEQUENCE [LARGE SCALE GENOMIC DNA]</scope>
    <source>
        <strain evidence="2 4">H1304</strain>
    </source>
</reference>
<feature type="domain" description="Methyltransferase type 11" evidence="1">
    <location>
        <begin position="47"/>
        <end position="143"/>
    </location>
</feature>
<evidence type="ECO:0000313" key="2">
    <source>
        <dbReference type="EMBL" id="PLW75456.1"/>
    </source>
</evidence>
<dbReference type="EMBL" id="PKUQ01000050">
    <property type="protein sequence ID" value="PLW75456.1"/>
    <property type="molecule type" value="Genomic_DNA"/>
</dbReference>
<keyword evidence="2" id="KW-0489">Methyltransferase</keyword>
<name>A0A2N5XLP7_9HYPH</name>
<keyword evidence="4" id="KW-1185">Reference proteome</keyword>
<protein>
    <submittedName>
        <fullName evidence="2">SAM-dependent methyltransferase</fullName>
    </submittedName>
</protein>
<dbReference type="CDD" id="cd02440">
    <property type="entry name" value="AdoMet_MTases"/>
    <property type="match status" value="1"/>
</dbReference>
<dbReference type="PANTHER" id="PTHR45036:SF1">
    <property type="entry name" value="METHYLTRANSFERASE LIKE 7A"/>
    <property type="match status" value="1"/>
</dbReference>
<dbReference type="InterPro" id="IPR052356">
    <property type="entry name" value="Thiol_S-MT"/>
</dbReference>
<accession>A0A2N5XLP7</accession>
<dbReference type="RefSeq" id="WP_101531947.1">
    <property type="nucleotide sequence ID" value="NZ_PKUQ01000001.1"/>
</dbReference>
<dbReference type="GO" id="GO:0032259">
    <property type="term" value="P:methylation"/>
    <property type="evidence" value="ECO:0007669"/>
    <property type="project" value="UniProtKB-KW"/>
</dbReference>
<sequence length="215" mass="23499">MTHSCQDSKPDTLLGRIMPSGVHLVCGLPMVARQRQKVVPFASGDVVEIGFGSGLNLPHYDRSLVRKVIGINPDDGLPRLARRAIAQQDIPAELLVESAEAMSLSSHCADSVVVTYSLCSIPNVAAALSEAHRVLKPFGRLYFCEHGRSETHHVSRLQDVLTPPWRWMASGCHLNRDVGGLIQAAGFELERYDIYDLGFGSRIIGTHHVGVARRG</sequence>
<dbReference type="Pfam" id="PF08241">
    <property type="entry name" value="Methyltransf_11"/>
    <property type="match status" value="1"/>
</dbReference>
<dbReference type="AlphaFoldDB" id="A0A2N5XLP7"/>
<dbReference type="PANTHER" id="PTHR45036">
    <property type="entry name" value="METHYLTRANSFERASE LIKE 7B"/>
    <property type="match status" value="1"/>
</dbReference>
<dbReference type="SUPFAM" id="SSF53335">
    <property type="entry name" value="S-adenosyl-L-methionine-dependent methyltransferases"/>
    <property type="match status" value="1"/>
</dbReference>
<keyword evidence="2" id="KW-0808">Transferase</keyword>
<evidence type="ECO:0000313" key="4">
    <source>
        <dbReference type="Proteomes" id="UP000234881"/>
    </source>
</evidence>
<proteinExistence type="predicted"/>
<gene>
    <name evidence="3" type="ORF">C0081_01075</name>
    <name evidence="2" type="ORF">C0081_19115</name>
</gene>
<dbReference type="GO" id="GO:0008757">
    <property type="term" value="F:S-adenosylmethionine-dependent methyltransferase activity"/>
    <property type="evidence" value="ECO:0007669"/>
    <property type="project" value="InterPro"/>
</dbReference>
<dbReference type="Proteomes" id="UP000234881">
    <property type="component" value="Unassembled WGS sequence"/>
</dbReference>
<dbReference type="EMBL" id="PKUQ01000001">
    <property type="protein sequence ID" value="PLW78863.1"/>
    <property type="molecule type" value="Genomic_DNA"/>
</dbReference>
<dbReference type="InterPro" id="IPR029063">
    <property type="entry name" value="SAM-dependent_MTases_sf"/>
</dbReference>
<comment type="caution">
    <text evidence="2">The sequence shown here is derived from an EMBL/GenBank/DDBJ whole genome shotgun (WGS) entry which is preliminary data.</text>
</comment>
<organism evidence="2 4">
    <name type="scientific">Cohaesibacter celericrescens</name>
    <dbReference type="NCBI Taxonomy" id="2067669"/>
    <lineage>
        <taxon>Bacteria</taxon>
        <taxon>Pseudomonadati</taxon>
        <taxon>Pseudomonadota</taxon>
        <taxon>Alphaproteobacteria</taxon>
        <taxon>Hyphomicrobiales</taxon>
        <taxon>Cohaesibacteraceae</taxon>
    </lineage>
</organism>
<dbReference type="InterPro" id="IPR013216">
    <property type="entry name" value="Methyltransf_11"/>
</dbReference>
<evidence type="ECO:0000259" key="1">
    <source>
        <dbReference type="Pfam" id="PF08241"/>
    </source>
</evidence>
<dbReference type="OrthoDB" id="9777830at2"/>
<evidence type="ECO:0000313" key="3">
    <source>
        <dbReference type="EMBL" id="PLW78863.1"/>
    </source>
</evidence>
<dbReference type="Gene3D" id="3.40.50.150">
    <property type="entry name" value="Vaccinia Virus protein VP39"/>
    <property type="match status" value="1"/>
</dbReference>